<protein>
    <recommendedName>
        <fullName evidence="5">Glycosyl hydrolase family 12</fullName>
    </recommendedName>
</protein>
<evidence type="ECO:0000313" key="3">
    <source>
        <dbReference type="EMBL" id="RRS01505.1"/>
    </source>
</evidence>
<name>A0A426V3T6_9ACTN</name>
<keyword evidence="4" id="KW-1185">Reference proteome</keyword>
<keyword evidence="2" id="KW-0732">Signal</keyword>
<evidence type="ECO:0000313" key="4">
    <source>
        <dbReference type="Proteomes" id="UP000277256"/>
    </source>
</evidence>
<sequence>MKAINRQSAVVARLALIVAVIAGFLSFASPAQAQMYSTCDRWGSWSQGSWTVYNNIWGENGGRQCLTVNSIKSWYIDANHAGGGIKSYPNTSTRLQTPLSQLNSAGFWFDTSSAPVTSGDNWGWTADLWSTNNQDEIMVFTSWAPGPLGGWGRQIATNVTVGGILYSSVWQADPGWNVLQFVPAQQRSTGTIDAAAIWRWSASQNLLRNTTFDTMQFGCEITSTSGTSKRYSLNAYSAWWSNTSGGGSSI</sequence>
<reference evidence="3 4" key="1">
    <citation type="submission" date="2018-12" db="EMBL/GenBank/DDBJ databases">
        <title>Glycomyces sp. YIM 121974 draft genome.</title>
        <authorList>
            <person name="Li Q."/>
        </authorList>
    </citation>
    <scope>NUCLEOTIDE SEQUENCE [LARGE SCALE GENOMIC DNA]</scope>
    <source>
        <strain evidence="3 4">YIM 121974</strain>
    </source>
</reference>
<dbReference type="SUPFAM" id="SSF49899">
    <property type="entry name" value="Concanavalin A-like lectins/glucanases"/>
    <property type="match status" value="1"/>
</dbReference>
<dbReference type="GO" id="GO:0008810">
    <property type="term" value="F:cellulase activity"/>
    <property type="evidence" value="ECO:0007669"/>
    <property type="project" value="InterPro"/>
</dbReference>
<evidence type="ECO:0008006" key="5">
    <source>
        <dbReference type="Google" id="ProtNLM"/>
    </source>
</evidence>
<dbReference type="PANTHER" id="PTHR34002">
    <property type="entry name" value="BLR1656 PROTEIN"/>
    <property type="match status" value="1"/>
</dbReference>
<dbReference type="OrthoDB" id="4035809at2"/>
<dbReference type="GO" id="GO:0000272">
    <property type="term" value="P:polysaccharide catabolic process"/>
    <property type="evidence" value="ECO:0007669"/>
    <property type="project" value="InterPro"/>
</dbReference>
<dbReference type="AlphaFoldDB" id="A0A426V3T6"/>
<comment type="caution">
    <text evidence="3">The sequence shown here is derived from an EMBL/GenBank/DDBJ whole genome shotgun (WGS) entry which is preliminary data.</text>
</comment>
<dbReference type="Gene3D" id="2.60.120.180">
    <property type="match status" value="1"/>
</dbReference>
<proteinExistence type="inferred from homology"/>
<comment type="similarity">
    <text evidence="1">Belongs to the glycosyl hydrolase 12 (cellulase H) family.</text>
</comment>
<evidence type="ECO:0000256" key="2">
    <source>
        <dbReference type="SAM" id="SignalP"/>
    </source>
</evidence>
<dbReference type="EMBL" id="RSEB01000001">
    <property type="protein sequence ID" value="RRS01505.1"/>
    <property type="molecule type" value="Genomic_DNA"/>
</dbReference>
<dbReference type="InterPro" id="IPR013320">
    <property type="entry name" value="ConA-like_dom_sf"/>
</dbReference>
<dbReference type="RefSeq" id="WP_125245982.1">
    <property type="nucleotide sequence ID" value="NZ_RSEB01000001.1"/>
</dbReference>
<feature type="signal peptide" evidence="2">
    <location>
        <begin position="1"/>
        <end position="33"/>
    </location>
</feature>
<dbReference type="PANTHER" id="PTHR34002:SF9">
    <property type="entry name" value="XYLOGLUCAN-SPECIFIC ENDO-BETA-1,4-GLUCANASE A"/>
    <property type="match status" value="1"/>
</dbReference>
<organism evidence="3 4">
    <name type="scientific">Glycomyces terrestris</name>
    <dbReference type="NCBI Taxonomy" id="2493553"/>
    <lineage>
        <taxon>Bacteria</taxon>
        <taxon>Bacillati</taxon>
        <taxon>Actinomycetota</taxon>
        <taxon>Actinomycetes</taxon>
        <taxon>Glycomycetales</taxon>
        <taxon>Glycomycetaceae</taxon>
        <taxon>Glycomyces</taxon>
    </lineage>
</organism>
<dbReference type="Proteomes" id="UP000277256">
    <property type="component" value="Unassembled WGS sequence"/>
</dbReference>
<gene>
    <name evidence="3" type="ORF">EIW28_01685</name>
</gene>
<dbReference type="InterPro" id="IPR013319">
    <property type="entry name" value="GH11/12"/>
</dbReference>
<feature type="chain" id="PRO_5019330264" description="Glycosyl hydrolase family 12" evidence="2">
    <location>
        <begin position="34"/>
        <end position="250"/>
    </location>
</feature>
<evidence type="ECO:0000256" key="1">
    <source>
        <dbReference type="ARBA" id="ARBA00005519"/>
    </source>
</evidence>
<accession>A0A426V3T6</accession>
<dbReference type="InterPro" id="IPR002594">
    <property type="entry name" value="GH12"/>
</dbReference>